<name>D3BTL5_HETP5</name>
<dbReference type="OMA" id="YCSYPEN"/>
<dbReference type="Proteomes" id="UP000001396">
    <property type="component" value="Unassembled WGS sequence"/>
</dbReference>
<comment type="caution">
    <text evidence="2">The sequence shown here is derived from an EMBL/GenBank/DDBJ whole genome shotgun (WGS) entry which is preliminary data.</text>
</comment>
<gene>
    <name evidence="2" type="ORF">PPL_11512</name>
</gene>
<evidence type="ECO:0000313" key="2">
    <source>
        <dbReference type="EMBL" id="EFA75432.1"/>
    </source>
</evidence>
<protein>
    <submittedName>
        <fullName evidence="2">Uncharacterized protein</fullName>
    </submittedName>
</protein>
<feature type="chain" id="PRO_5003041572" evidence="1">
    <location>
        <begin position="22"/>
        <end position="72"/>
    </location>
</feature>
<keyword evidence="1" id="KW-0732">Signal</keyword>
<reference evidence="2 3" key="1">
    <citation type="journal article" date="2011" name="Genome Res.">
        <title>Phylogeny-wide analysis of social amoeba genomes highlights ancient origins for complex intercellular communication.</title>
        <authorList>
            <person name="Heidel A.J."/>
            <person name="Lawal H.M."/>
            <person name="Felder M."/>
            <person name="Schilde C."/>
            <person name="Helps N.R."/>
            <person name="Tunggal B."/>
            <person name="Rivero F."/>
            <person name="John U."/>
            <person name="Schleicher M."/>
            <person name="Eichinger L."/>
            <person name="Platzer M."/>
            <person name="Noegel A.A."/>
            <person name="Schaap P."/>
            <person name="Gloeckner G."/>
        </authorList>
    </citation>
    <scope>NUCLEOTIDE SEQUENCE [LARGE SCALE GENOMIC DNA]</scope>
    <source>
        <strain evidence="3">ATCC 26659 / Pp 5 / PN500</strain>
    </source>
</reference>
<dbReference type="RefSeq" id="XP_020427566.1">
    <property type="nucleotide sequence ID" value="XM_020582263.1"/>
</dbReference>
<dbReference type="GeneID" id="31366980"/>
<dbReference type="EMBL" id="ADBJ01000056">
    <property type="protein sequence ID" value="EFA75432.1"/>
    <property type="molecule type" value="Genomic_DNA"/>
</dbReference>
<evidence type="ECO:0000313" key="3">
    <source>
        <dbReference type="Proteomes" id="UP000001396"/>
    </source>
</evidence>
<proteinExistence type="predicted"/>
<dbReference type="InParanoid" id="D3BTL5"/>
<evidence type="ECO:0000256" key="1">
    <source>
        <dbReference type="SAM" id="SignalP"/>
    </source>
</evidence>
<sequence>MSAKIFSILFIIVLFVGISMAACPSGWDLCGTKCYNPFQSDCNCGSVVCSKGLYPCKTLCVPASNPCAGTCP</sequence>
<dbReference type="PROSITE" id="PS51257">
    <property type="entry name" value="PROKAR_LIPOPROTEIN"/>
    <property type="match status" value="1"/>
</dbReference>
<organism evidence="2 3">
    <name type="scientific">Heterostelium pallidum (strain ATCC 26659 / Pp 5 / PN500)</name>
    <name type="common">Cellular slime mold</name>
    <name type="synonym">Polysphondylium pallidum</name>
    <dbReference type="NCBI Taxonomy" id="670386"/>
    <lineage>
        <taxon>Eukaryota</taxon>
        <taxon>Amoebozoa</taxon>
        <taxon>Evosea</taxon>
        <taxon>Eumycetozoa</taxon>
        <taxon>Dictyostelia</taxon>
        <taxon>Acytosteliales</taxon>
        <taxon>Acytosteliaceae</taxon>
        <taxon>Heterostelium</taxon>
    </lineage>
</organism>
<feature type="signal peptide" evidence="1">
    <location>
        <begin position="1"/>
        <end position="21"/>
    </location>
</feature>
<accession>D3BTL5</accession>
<keyword evidence="3" id="KW-1185">Reference proteome</keyword>
<dbReference type="AlphaFoldDB" id="D3BTL5"/>